<proteinExistence type="predicted"/>
<sequence>MRESESREARNLDYIQVRVRSLPTSTLKIDDTRFAMDPPSRVLACYSTSPAGWSPPSESNAIFLASQ</sequence>
<dbReference type="RefSeq" id="XP_066832615.1">
    <property type="nucleotide sequence ID" value="XM_066976035.1"/>
</dbReference>
<gene>
    <name evidence="1" type="ORF">LODBEIA_P56770</name>
</gene>
<organism evidence="1 2">
    <name type="scientific">Lodderomyces beijingensis</name>
    <dbReference type="NCBI Taxonomy" id="1775926"/>
    <lineage>
        <taxon>Eukaryota</taxon>
        <taxon>Fungi</taxon>
        <taxon>Dikarya</taxon>
        <taxon>Ascomycota</taxon>
        <taxon>Saccharomycotina</taxon>
        <taxon>Pichiomycetes</taxon>
        <taxon>Debaryomycetaceae</taxon>
        <taxon>Candida/Lodderomyces clade</taxon>
        <taxon>Lodderomyces</taxon>
    </lineage>
</organism>
<dbReference type="Proteomes" id="UP001497383">
    <property type="component" value="Chromosome 7"/>
</dbReference>
<accession>A0ABP0ZTI8</accession>
<name>A0ABP0ZTI8_9ASCO</name>
<dbReference type="GeneID" id="92210873"/>
<keyword evidence="2" id="KW-1185">Reference proteome</keyword>
<protein>
    <submittedName>
        <fullName evidence="1">Uncharacterized protein</fullName>
    </submittedName>
</protein>
<evidence type="ECO:0000313" key="2">
    <source>
        <dbReference type="Proteomes" id="UP001497383"/>
    </source>
</evidence>
<dbReference type="EMBL" id="OZ022411">
    <property type="protein sequence ID" value="CAK9441809.1"/>
    <property type="molecule type" value="Genomic_DNA"/>
</dbReference>
<reference evidence="1 2" key="1">
    <citation type="submission" date="2024-03" db="EMBL/GenBank/DDBJ databases">
        <authorList>
            <person name="Brejova B."/>
        </authorList>
    </citation>
    <scope>NUCLEOTIDE SEQUENCE [LARGE SCALE GENOMIC DNA]</scope>
    <source>
        <strain evidence="1 2">CBS 14171</strain>
    </source>
</reference>
<evidence type="ECO:0000313" key="1">
    <source>
        <dbReference type="EMBL" id="CAK9441809.1"/>
    </source>
</evidence>